<dbReference type="OrthoDB" id="9785502at2"/>
<dbReference type="EMBL" id="FOCM01000005">
    <property type="protein sequence ID" value="SEN67334.1"/>
    <property type="molecule type" value="Genomic_DNA"/>
</dbReference>
<dbReference type="PIRSF" id="PIRSF000303">
    <property type="entry name" value="Glutathion_perox"/>
    <property type="match status" value="1"/>
</dbReference>
<dbReference type="InterPro" id="IPR036249">
    <property type="entry name" value="Thioredoxin-like_sf"/>
</dbReference>
<keyword evidence="2 5" id="KW-0575">Peroxidase</keyword>
<feature type="active site" evidence="4">
    <location>
        <position position="56"/>
    </location>
</feature>
<dbReference type="GO" id="GO:0034599">
    <property type="term" value="P:cellular response to oxidative stress"/>
    <property type="evidence" value="ECO:0007669"/>
    <property type="project" value="TreeGrafter"/>
</dbReference>
<dbReference type="AlphaFoldDB" id="A0A1H8IFN2"/>
<gene>
    <name evidence="5" type="ORF">SAMN04488011_105216</name>
</gene>
<dbReference type="Gene3D" id="3.40.30.10">
    <property type="entry name" value="Glutaredoxin"/>
    <property type="match status" value="1"/>
</dbReference>
<evidence type="ECO:0000256" key="1">
    <source>
        <dbReference type="ARBA" id="ARBA00006926"/>
    </source>
</evidence>
<organism evidence="5 6">
    <name type="scientific">Palleronia pelagia</name>
    <dbReference type="NCBI Taxonomy" id="387096"/>
    <lineage>
        <taxon>Bacteria</taxon>
        <taxon>Pseudomonadati</taxon>
        <taxon>Pseudomonadota</taxon>
        <taxon>Alphaproteobacteria</taxon>
        <taxon>Rhodobacterales</taxon>
        <taxon>Roseobacteraceae</taxon>
        <taxon>Palleronia</taxon>
    </lineage>
</organism>
<dbReference type="CDD" id="cd00340">
    <property type="entry name" value="GSH_Peroxidase"/>
    <property type="match status" value="1"/>
</dbReference>
<dbReference type="RefSeq" id="WP_091845801.1">
    <property type="nucleotide sequence ID" value="NZ_FOCM01000005.1"/>
</dbReference>
<dbReference type="InterPro" id="IPR000889">
    <property type="entry name" value="Glutathione_peroxidase"/>
</dbReference>
<keyword evidence="3" id="KW-0560">Oxidoreductase</keyword>
<evidence type="ECO:0000313" key="6">
    <source>
        <dbReference type="Proteomes" id="UP000199372"/>
    </source>
</evidence>
<evidence type="ECO:0000256" key="3">
    <source>
        <dbReference type="ARBA" id="ARBA00023002"/>
    </source>
</evidence>
<reference evidence="6" key="1">
    <citation type="submission" date="2016-10" db="EMBL/GenBank/DDBJ databases">
        <authorList>
            <person name="Varghese N."/>
            <person name="Submissions S."/>
        </authorList>
    </citation>
    <scope>NUCLEOTIDE SEQUENCE [LARGE SCALE GENOMIC DNA]</scope>
    <source>
        <strain evidence="6">DSM 26893</strain>
    </source>
</reference>
<dbReference type="SUPFAM" id="SSF52833">
    <property type="entry name" value="Thioredoxin-like"/>
    <property type="match status" value="1"/>
</dbReference>
<evidence type="ECO:0000313" key="5">
    <source>
        <dbReference type="EMBL" id="SEN67334.1"/>
    </source>
</evidence>
<dbReference type="PROSITE" id="PS51355">
    <property type="entry name" value="GLUTATHIONE_PEROXID_3"/>
    <property type="match status" value="1"/>
</dbReference>
<name>A0A1H8IFN2_9RHOB</name>
<dbReference type="PANTHER" id="PTHR11592">
    <property type="entry name" value="GLUTATHIONE PEROXIDASE"/>
    <property type="match status" value="1"/>
</dbReference>
<comment type="similarity">
    <text evidence="1">Belongs to the glutathione peroxidase family.</text>
</comment>
<dbReference type="GO" id="GO:0004601">
    <property type="term" value="F:peroxidase activity"/>
    <property type="evidence" value="ECO:0007669"/>
    <property type="project" value="UniProtKB-KW"/>
</dbReference>
<sequence length="175" mass="19142">MEKINAWLILLVSVVWIGVPAGAAPDGWRFQLLEGDTISLADREGPVLVVNTASLCAFTPQYEGLQALHDRYGAKGLLVLAVPSDDFRQELASDKEVKEFCSVNFDLTLPIATITPVRGPAAHPFFADMARDEGAAPRWNFTKYLVRDGELIGHWPSSVRPDSRAITRAIDAALP</sequence>
<proteinExistence type="inferred from homology"/>
<accession>A0A1H8IFN2</accession>
<dbReference type="Proteomes" id="UP000199372">
    <property type="component" value="Unassembled WGS sequence"/>
</dbReference>
<protein>
    <submittedName>
        <fullName evidence="5">Glutathione peroxidase</fullName>
    </submittedName>
</protein>
<dbReference type="PANTHER" id="PTHR11592:SF78">
    <property type="entry name" value="GLUTATHIONE PEROXIDASE"/>
    <property type="match status" value="1"/>
</dbReference>
<evidence type="ECO:0000256" key="4">
    <source>
        <dbReference type="PIRSR" id="PIRSR000303-1"/>
    </source>
</evidence>
<dbReference type="Pfam" id="PF00255">
    <property type="entry name" value="GSHPx"/>
    <property type="match status" value="1"/>
</dbReference>
<evidence type="ECO:0000256" key="2">
    <source>
        <dbReference type="ARBA" id="ARBA00022559"/>
    </source>
</evidence>
<keyword evidence="6" id="KW-1185">Reference proteome</keyword>